<dbReference type="Proteomes" id="UP000708148">
    <property type="component" value="Unassembled WGS sequence"/>
</dbReference>
<dbReference type="SUPFAM" id="SSF53254">
    <property type="entry name" value="Phosphoglycerate mutase-like"/>
    <property type="match status" value="1"/>
</dbReference>
<keyword evidence="3" id="KW-0812">Transmembrane</keyword>
<dbReference type="PANTHER" id="PTHR11567:SF110">
    <property type="entry name" value="2-PHOSPHOXYLOSE PHOSPHATASE 1"/>
    <property type="match status" value="1"/>
</dbReference>
<evidence type="ECO:0000313" key="4">
    <source>
        <dbReference type="EMBL" id="CAD7696898.1"/>
    </source>
</evidence>
<dbReference type="PROSITE" id="PS00778">
    <property type="entry name" value="HIS_ACID_PHOSPHAT_2"/>
    <property type="match status" value="1"/>
</dbReference>
<dbReference type="PANTHER" id="PTHR11567">
    <property type="entry name" value="ACID PHOSPHATASE-RELATED"/>
    <property type="match status" value="1"/>
</dbReference>
<comment type="caution">
    <text evidence="4">The sequence shown here is derived from an EMBL/GenBank/DDBJ whole genome shotgun (WGS) entry which is preliminary data.</text>
</comment>
<evidence type="ECO:0000256" key="3">
    <source>
        <dbReference type="SAM" id="Phobius"/>
    </source>
</evidence>
<proteinExistence type="inferred from homology"/>
<evidence type="ECO:0000256" key="1">
    <source>
        <dbReference type="ARBA" id="ARBA00005375"/>
    </source>
</evidence>
<dbReference type="Gene3D" id="3.40.50.1240">
    <property type="entry name" value="Phosphoglycerate mutase-like"/>
    <property type="match status" value="1"/>
</dbReference>
<dbReference type="Pfam" id="PF00328">
    <property type="entry name" value="His_Phos_2"/>
    <property type="match status" value="1"/>
</dbReference>
<dbReference type="GO" id="GO:0016791">
    <property type="term" value="F:phosphatase activity"/>
    <property type="evidence" value="ECO:0007669"/>
    <property type="project" value="TreeGrafter"/>
</dbReference>
<dbReference type="CDD" id="cd07061">
    <property type="entry name" value="HP_HAP_like"/>
    <property type="match status" value="1"/>
</dbReference>
<sequence length="483" mass="53542">MMKHRYASLREGAELGVDDAEQRCRRKLWKRSIMSILALLALAALVTFLAASPRGDAHPGVGHEDGRLLFVGVLHRHGARTGIHHYTFENFTWPWKLGALTLEGMEMGFNMGKKLRSDYWRHLTSSSSQMHIDATSTNVPRTIDTVHSALLGLFLGDQVKTSSILERDCSCRPDRGGQASSVECIGKCLGLDSVPSELPKVKVLQSSSIEASLLQQPYVCKEYRTWLSDFDTSQQYSAAVDEFSEQIRFLKKVVNGDRLCFDDLTGKTIKNDETCTNITLEAVERVWDSAVCALFEGIDYPSPTNHTGLIDTFQPTVDWLWHHWFTVDQGPNMGGILLNDILERMHAAQVADESLWKTENRKMGKVAGFQGASMVLYSAHDSTVASLLAALGLENWSLPSFVAHITVELWASGTSNETDPRVVLQYYDGRDGHMLDVRGCPDGTCAYSSLVAALSSRRMTMANCTFVAPKEAVNSTAAEKGRR</sequence>
<dbReference type="InterPro" id="IPR000560">
    <property type="entry name" value="His_Pase_clade-2"/>
</dbReference>
<protein>
    <submittedName>
        <fullName evidence="4">Uncharacterized protein</fullName>
    </submittedName>
</protein>
<dbReference type="InterPro" id="IPR050645">
    <property type="entry name" value="Histidine_acid_phosphatase"/>
</dbReference>
<dbReference type="OrthoDB" id="258392at2759"/>
<accession>A0A8S1IP51</accession>
<dbReference type="AlphaFoldDB" id="A0A8S1IP51"/>
<organism evidence="4 5">
    <name type="scientific">Ostreobium quekettii</name>
    <dbReference type="NCBI Taxonomy" id="121088"/>
    <lineage>
        <taxon>Eukaryota</taxon>
        <taxon>Viridiplantae</taxon>
        <taxon>Chlorophyta</taxon>
        <taxon>core chlorophytes</taxon>
        <taxon>Ulvophyceae</taxon>
        <taxon>TCBD clade</taxon>
        <taxon>Bryopsidales</taxon>
        <taxon>Ostreobineae</taxon>
        <taxon>Ostreobiaceae</taxon>
        <taxon>Ostreobium</taxon>
    </lineage>
</organism>
<dbReference type="EMBL" id="CAJHUC010000563">
    <property type="protein sequence ID" value="CAD7696898.1"/>
    <property type="molecule type" value="Genomic_DNA"/>
</dbReference>
<dbReference type="InterPro" id="IPR029033">
    <property type="entry name" value="His_PPase_superfam"/>
</dbReference>
<keyword evidence="5" id="KW-1185">Reference proteome</keyword>
<comment type="similarity">
    <text evidence="1">Belongs to the histidine acid phosphatase family.</text>
</comment>
<feature type="transmembrane region" description="Helical" evidence="3">
    <location>
        <begin position="33"/>
        <end position="51"/>
    </location>
</feature>
<dbReference type="InterPro" id="IPR033379">
    <property type="entry name" value="Acid_Pase_AS"/>
</dbReference>
<reference evidence="4" key="1">
    <citation type="submission" date="2020-12" db="EMBL/GenBank/DDBJ databases">
        <authorList>
            <person name="Iha C."/>
        </authorList>
    </citation>
    <scope>NUCLEOTIDE SEQUENCE</scope>
</reference>
<evidence type="ECO:0000313" key="5">
    <source>
        <dbReference type="Proteomes" id="UP000708148"/>
    </source>
</evidence>
<name>A0A8S1IP51_9CHLO</name>
<keyword evidence="3" id="KW-1133">Transmembrane helix</keyword>
<keyword evidence="3" id="KW-0472">Membrane</keyword>
<evidence type="ECO:0000256" key="2">
    <source>
        <dbReference type="ARBA" id="ARBA00022801"/>
    </source>
</evidence>
<keyword evidence="2" id="KW-0378">Hydrolase</keyword>
<gene>
    <name evidence="4" type="ORF">OSTQU699_LOCUS2259</name>
</gene>